<evidence type="ECO:0000256" key="1">
    <source>
        <dbReference type="ARBA" id="ARBA00010701"/>
    </source>
</evidence>
<evidence type="ECO:0000256" key="6">
    <source>
        <dbReference type="ARBA" id="ARBA00023180"/>
    </source>
</evidence>
<evidence type="ECO:0000259" key="8">
    <source>
        <dbReference type="Pfam" id="PF04083"/>
    </source>
</evidence>
<evidence type="ECO:0000256" key="2">
    <source>
        <dbReference type="ARBA" id="ARBA00022729"/>
    </source>
</evidence>
<keyword evidence="2" id="KW-0732">Signal</keyword>
<dbReference type="EMBL" id="CAMXCT010001848">
    <property type="protein sequence ID" value="CAI3993573.1"/>
    <property type="molecule type" value="Genomic_DNA"/>
</dbReference>
<dbReference type="Proteomes" id="UP001152797">
    <property type="component" value="Unassembled WGS sequence"/>
</dbReference>
<keyword evidence="4" id="KW-0442">Lipid degradation</keyword>
<feature type="domain" description="Partial AB-hydrolase lipase" evidence="8">
    <location>
        <begin position="85"/>
        <end position="138"/>
    </location>
</feature>
<dbReference type="EMBL" id="CAMXCT030001848">
    <property type="protein sequence ID" value="CAL4780885.1"/>
    <property type="molecule type" value="Genomic_DNA"/>
</dbReference>
<dbReference type="Gene3D" id="3.40.50.1820">
    <property type="entry name" value="alpha/beta hydrolase"/>
    <property type="match status" value="1"/>
</dbReference>
<keyword evidence="6" id="KW-0325">Glycoprotein</keyword>
<feature type="region of interest" description="Disordered" evidence="7">
    <location>
        <begin position="614"/>
        <end position="648"/>
    </location>
</feature>
<evidence type="ECO:0000256" key="4">
    <source>
        <dbReference type="ARBA" id="ARBA00022963"/>
    </source>
</evidence>
<dbReference type="AlphaFoldDB" id="A0A9P1FYR4"/>
<evidence type="ECO:0000256" key="5">
    <source>
        <dbReference type="ARBA" id="ARBA00023098"/>
    </source>
</evidence>
<reference evidence="10 11" key="2">
    <citation type="submission" date="2024-05" db="EMBL/GenBank/DDBJ databases">
        <authorList>
            <person name="Chen Y."/>
            <person name="Shah S."/>
            <person name="Dougan E. K."/>
            <person name="Thang M."/>
            <person name="Chan C."/>
        </authorList>
    </citation>
    <scope>NUCLEOTIDE SEQUENCE [LARGE SCALE GENOMIC DNA]</scope>
</reference>
<name>A0A9P1FYR4_9DINO</name>
<dbReference type="GO" id="GO:0016787">
    <property type="term" value="F:hydrolase activity"/>
    <property type="evidence" value="ECO:0007669"/>
    <property type="project" value="UniProtKB-KW"/>
</dbReference>
<protein>
    <submittedName>
        <fullName evidence="10">Gastric triacylglycerol lipase (GL) (Gastric lipase) (Pregastric esterase) (PGE)</fullName>
    </submittedName>
</protein>
<reference evidence="9" key="1">
    <citation type="submission" date="2022-10" db="EMBL/GenBank/DDBJ databases">
        <authorList>
            <person name="Chen Y."/>
            <person name="Dougan E. K."/>
            <person name="Chan C."/>
            <person name="Rhodes N."/>
            <person name="Thang M."/>
        </authorList>
    </citation>
    <scope>NUCLEOTIDE SEQUENCE</scope>
</reference>
<proteinExistence type="inferred from homology"/>
<dbReference type="SUPFAM" id="SSF53474">
    <property type="entry name" value="alpha/beta-Hydrolases"/>
    <property type="match status" value="1"/>
</dbReference>
<keyword evidence="3" id="KW-0378">Hydrolase</keyword>
<dbReference type="Pfam" id="PF04083">
    <property type="entry name" value="Abhydro_lipase"/>
    <property type="match status" value="1"/>
</dbReference>
<evidence type="ECO:0000313" key="9">
    <source>
        <dbReference type="EMBL" id="CAI3993573.1"/>
    </source>
</evidence>
<keyword evidence="11" id="KW-1185">Reference proteome</keyword>
<sequence>MEPEDYPENVKEIIRQVQAYIFTRRIRVKEIFLDFDPLRCAARQHLKTVLPSAMKGLVLLSISCILLQLGLADEPLPKILHSETTQDYLKQYGIAVEEHFVLTNDNYILRMFRLPRPNAPVALLQHGVLASSWCWLVNSPDKSLGIVLWRMGYDVWLTNSRGNTFSRNHTEYKPLLNQKFWNYTFDDMGYFDVVANVHYILQMTSKKDLTFIGWSQGTTQMFIAAQGPDREYLNSHVNLFVALSPVSYLTKQTSLLLSAARKFRLGVILGKAYPYDVFSWSELPTLGSFLCKVTFGVICEITVDVICGRSSVDNSDAILNLAAHFPAGTSVKDLEHYEQFIDWEHFGRFDYGKTGNMEHYGTNDVPLYNLTNLQMPTALFTGSKDTLADPEDVKRLMKDLQGNDHVVYSKEYEDYSHLTWMVGLTDEWINDLKVLLKQYNPVTSMVSEDFYSDSVQDLMKPQVVRHLEFIRAVDGVFGGFELEKQPIVKVPRPGHCLKKHGDDISPCDDEAAVEQTLRRLALLVKTRGVIFDKCFQDAERSLDTSLLCPRYSGKVTEAQFCSHFPFMQDISDYELTLILQRYYNSETAGINYVAMDKDLQALIEEPFQESSYYGSAKSTCSGRPTPRSVVKGGNAYRLPSPQEQDDLDSELLARLKAHGPT</sequence>
<evidence type="ECO:0000256" key="7">
    <source>
        <dbReference type="SAM" id="MobiDB-lite"/>
    </source>
</evidence>
<evidence type="ECO:0000313" key="11">
    <source>
        <dbReference type="Proteomes" id="UP001152797"/>
    </source>
</evidence>
<organism evidence="9">
    <name type="scientific">Cladocopium goreaui</name>
    <dbReference type="NCBI Taxonomy" id="2562237"/>
    <lineage>
        <taxon>Eukaryota</taxon>
        <taxon>Sar</taxon>
        <taxon>Alveolata</taxon>
        <taxon>Dinophyceae</taxon>
        <taxon>Suessiales</taxon>
        <taxon>Symbiodiniaceae</taxon>
        <taxon>Cladocopium</taxon>
    </lineage>
</organism>
<dbReference type="FunFam" id="3.40.50.1820:FF:000057">
    <property type="entry name" value="Lipase"/>
    <property type="match status" value="1"/>
</dbReference>
<dbReference type="GO" id="GO:0016042">
    <property type="term" value="P:lipid catabolic process"/>
    <property type="evidence" value="ECO:0007669"/>
    <property type="project" value="UniProtKB-KW"/>
</dbReference>
<dbReference type="PANTHER" id="PTHR11005">
    <property type="entry name" value="LYSOSOMAL ACID LIPASE-RELATED"/>
    <property type="match status" value="1"/>
</dbReference>
<accession>A0A9P1FYR4</accession>
<evidence type="ECO:0000313" key="10">
    <source>
        <dbReference type="EMBL" id="CAL4780885.1"/>
    </source>
</evidence>
<comment type="caution">
    <text evidence="9">The sequence shown here is derived from an EMBL/GenBank/DDBJ whole genome shotgun (WGS) entry which is preliminary data.</text>
</comment>
<gene>
    <name evidence="9" type="ORF">C1SCF055_LOCUS20307</name>
</gene>
<comment type="similarity">
    <text evidence="1">Belongs to the AB hydrolase superfamily. Lipase family.</text>
</comment>
<dbReference type="EMBL" id="CAMXCT020001848">
    <property type="protein sequence ID" value="CAL1146948.1"/>
    <property type="molecule type" value="Genomic_DNA"/>
</dbReference>
<dbReference type="InterPro" id="IPR029058">
    <property type="entry name" value="AB_hydrolase_fold"/>
</dbReference>
<evidence type="ECO:0000256" key="3">
    <source>
        <dbReference type="ARBA" id="ARBA00022801"/>
    </source>
</evidence>
<dbReference type="OrthoDB" id="8040642at2759"/>
<keyword evidence="5" id="KW-0443">Lipid metabolism</keyword>
<dbReference type="InterPro" id="IPR006693">
    <property type="entry name" value="AB_hydrolase_lipase"/>
</dbReference>